<evidence type="ECO:0000313" key="2">
    <source>
        <dbReference type="Proteomes" id="UP001596391"/>
    </source>
</evidence>
<name>A0ABW1Z5D6_9BACT</name>
<gene>
    <name evidence="1" type="ORF">ACFQBQ_01075</name>
</gene>
<keyword evidence="2" id="KW-1185">Reference proteome</keyword>
<dbReference type="EMBL" id="JBHSWI010000001">
    <property type="protein sequence ID" value="MFC6644205.1"/>
    <property type="molecule type" value="Genomic_DNA"/>
</dbReference>
<accession>A0ABW1Z5D6</accession>
<sequence>MGFPKRICVVCEEEFELRPNHAGYANRCVQCNEPEEDDRGAVAGAASFEGKREADEARRRAIKDMLYPGR</sequence>
<proteinExistence type="predicted"/>
<dbReference type="RefSeq" id="WP_263372146.1">
    <property type="nucleotide sequence ID" value="NZ_JAGSYD010000004.1"/>
</dbReference>
<protein>
    <submittedName>
        <fullName evidence="1">Uncharacterized protein</fullName>
    </submittedName>
</protein>
<organism evidence="1 2">
    <name type="scientific">Granulicella cerasi</name>
    <dbReference type="NCBI Taxonomy" id="741063"/>
    <lineage>
        <taxon>Bacteria</taxon>
        <taxon>Pseudomonadati</taxon>
        <taxon>Acidobacteriota</taxon>
        <taxon>Terriglobia</taxon>
        <taxon>Terriglobales</taxon>
        <taxon>Acidobacteriaceae</taxon>
        <taxon>Granulicella</taxon>
    </lineage>
</organism>
<dbReference type="Proteomes" id="UP001596391">
    <property type="component" value="Unassembled WGS sequence"/>
</dbReference>
<evidence type="ECO:0000313" key="1">
    <source>
        <dbReference type="EMBL" id="MFC6644205.1"/>
    </source>
</evidence>
<comment type="caution">
    <text evidence="1">The sequence shown here is derived from an EMBL/GenBank/DDBJ whole genome shotgun (WGS) entry which is preliminary data.</text>
</comment>
<reference evidence="2" key="1">
    <citation type="journal article" date="2019" name="Int. J. Syst. Evol. Microbiol.">
        <title>The Global Catalogue of Microorganisms (GCM) 10K type strain sequencing project: providing services to taxonomists for standard genome sequencing and annotation.</title>
        <authorList>
            <consortium name="The Broad Institute Genomics Platform"/>
            <consortium name="The Broad Institute Genome Sequencing Center for Infectious Disease"/>
            <person name="Wu L."/>
            <person name="Ma J."/>
        </authorList>
    </citation>
    <scope>NUCLEOTIDE SEQUENCE [LARGE SCALE GENOMIC DNA]</scope>
    <source>
        <strain evidence="2">CGMCC 1.16026</strain>
    </source>
</reference>